<evidence type="ECO:0000313" key="2">
    <source>
        <dbReference type="EMBL" id="AFL89205.1"/>
    </source>
</evidence>
<dbReference type="GO" id="GO:0030246">
    <property type="term" value="F:carbohydrate binding"/>
    <property type="evidence" value="ECO:0007669"/>
    <property type="project" value="UniProtKB-KW"/>
</dbReference>
<dbReference type="PROSITE" id="PS51752">
    <property type="entry name" value="JACALIN_LECTIN"/>
    <property type="match status" value="1"/>
</dbReference>
<protein>
    <submittedName>
        <fullName evidence="2">Jacalin-like lectin protein</fullName>
    </submittedName>
</protein>
<dbReference type="EMBL" id="CP003379">
    <property type="protein sequence ID" value="AFL89205.1"/>
    <property type="molecule type" value="Genomic_DNA"/>
</dbReference>
<reference evidence="2 3" key="1">
    <citation type="submission" date="2012-06" db="EMBL/GenBank/DDBJ databases">
        <title>Complete genome of Terriglobus roseus DSM 18391.</title>
        <authorList>
            <consortium name="US DOE Joint Genome Institute (JGI-PGF)"/>
            <person name="Lucas S."/>
            <person name="Copeland A."/>
            <person name="Lapidus A."/>
            <person name="Glavina del Rio T."/>
            <person name="Dalin E."/>
            <person name="Tice H."/>
            <person name="Bruce D."/>
            <person name="Goodwin L."/>
            <person name="Pitluck S."/>
            <person name="Peters L."/>
            <person name="Mikhailova N."/>
            <person name="Munk A.C.C."/>
            <person name="Kyrpides N."/>
            <person name="Mavromatis K."/>
            <person name="Ivanova N."/>
            <person name="Brettin T."/>
            <person name="Detter J.C."/>
            <person name="Han C."/>
            <person name="Larimer F."/>
            <person name="Land M."/>
            <person name="Hauser L."/>
            <person name="Markowitz V."/>
            <person name="Cheng J.-F."/>
            <person name="Hugenholtz P."/>
            <person name="Woyke T."/>
            <person name="Wu D."/>
            <person name="Brambilla E."/>
            <person name="Klenk H.-P."/>
            <person name="Eisen J.A."/>
        </authorList>
    </citation>
    <scope>NUCLEOTIDE SEQUENCE [LARGE SCALE GENOMIC DNA]</scope>
    <source>
        <strain evidence="3">DSM 18391 / NRRL B-41598 / KBS 63</strain>
    </source>
</reference>
<dbReference type="STRING" id="926566.Terro_2973"/>
<dbReference type="HOGENOM" id="CLU_462250_0_0_0"/>
<organism evidence="2 3">
    <name type="scientific">Terriglobus roseus (strain DSM 18391 / NRRL B-41598 / KBS 63)</name>
    <dbReference type="NCBI Taxonomy" id="926566"/>
    <lineage>
        <taxon>Bacteria</taxon>
        <taxon>Pseudomonadati</taxon>
        <taxon>Acidobacteriota</taxon>
        <taxon>Terriglobia</taxon>
        <taxon>Terriglobales</taxon>
        <taxon>Acidobacteriaceae</taxon>
        <taxon>Terriglobus</taxon>
    </lineage>
</organism>
<accession>I3ZIY7</accession>
<dbReference type="InterPro" id="IPR001229">
    <property type="entry name" value="Jacalin-like_lectin_dom"/>
</dbReference>
<sequence length="590" mass="65318">MTLAALRVQLLAEKILTHDAVFLDQGVPVLDRGTNIADNTREDNTLVTEIVVAGPSGPCIEIMSLDKSKELFLYEDWKDDLPIVEASSHVLSLKASAPAGGQPPAASGTDLNVRHAAAPVATSEELETQMLSADEMQTLLQNCGLYPIPLGKATCAALRFGKEDVEFGNERILTCGKVQILSAQQTREDRVCCSFQREAEMWETQLTERTNLGLNMPLLFGIEAASEAKESNHRFQSGESVHLGRVLALPKLEVVLEGLALSPHFVDRIRTVVETGNAVKLLDLLAVSGLFVATHFLVGAKIVARSSKRLVKTTAKNDLKAGFRSATSGLFTTEHTLSTGRAAERTVTSGGETISVKTIGGFGEHSSSTAGKEGGQEWLLSVATEPLWWRVIGFKGEIRTILDYLPVDVQANTQRLLRQYFENRCILKESAMVGGDGGERWTDKQFVNLHTRISGFDTRMNQTIDSVRFRYQNKRAKRCGLWHGWSLEQESSYTFDPRDEIVALEVGWDRTLDHLIFHTRKGDNKASSVGRAKGAKRTHIFKHPRIRGFYGRAGKFPDALGVLYYDLHPDLPHAHRQILLSLEQTLFEDQ</sequence>
<dbReference type="PATRIC" id="fig|926566.3.peg.2962"/>
<name>I3ZIY7_TERRK</name>
<dbReference type="AlphaFoldDB" id="I3ZIY7"/>
<dbReference type="Gene3D" id="2.100.10.30">
    <property type="entry name" value="Jacalin-like lectin domain"/>
    <property type="match status" value="1"/>
</dbReference>
<dbReference type="KEGG" id="trs:Terro_2973"/>
<feature type="domain" description="Jacalin-type lectin" evidence="1">
    <location>
        <begin position="427"/>
        <end position="566"/>
    </location>
</feature>
<dbReference type="Proteomes" id="UP000006056">
    <property type="component" value="Chromosome"/>
</dbReference>
<evidence type="ECO:0000259" key="1">
    <source>
        <dbReference type="PROSITE" id="PS51752"/>
    </source>
</evidence>
<gene>
    <name evidence="2" type="ordered locus">Terro_2973</name>
</gene>
<evidence type="ECO:0000313" key="3">
    <source>
        <dbReference type="Proteomes" id="UP000006056"/>
    </source>
</evidence>
<dbReference type="SUPFAM" id="SSF51101">
    <property type="entry name" value="Mannose-binding lectins"/>
    <property type="match status" value="1"/>
</dbReference>
<proteinExistence type="predicted"/>
<keyword evidence="3" id="KW-1185">Reference proteome</keyword>
<keyword evidence="2" id="KW-0430">Lectin</keyword>
<dbReference type="SMART" id="SM00915">
    <property type="entry name" value="Jacalin"/>
    <property type="match status" value="1"/>
</dbReference>
<dbReference type="Pfam" id="PF01419">
    <property type="entry name" value="Jacalin"/>
    <property type="match status" value="1"/>
</dbReference>
<dbReference type="InterPro" id="IPR036404">
    <property type="entry name" value="Jacalin-like_lectin_dom_sf"/>
</dbReference>